<reference evidence="1" key="1">
    <citation type="submission" date="2018-08" db="EMBL/GenBank/DDBJ databases">
        <authorList>
            <person name="Ashton P.M."/>
            <person name="Dallman T."/>
            <person name="Nair S."/>
            <person name="De Pinna E."/>
            <person name="Peters T."/>
            <person name="Grant K."/>
        </authorList>
    </citation>
    <scope>NUCLEOTIDE SEQUENCE [LARGE SCALE GENOMIC DNA]</scope>
    <source>
        <strain evidence="1">294779</strain>
    </source>
</reference>
<feature type="non-terminal residue" evidence="1">
    <location>
        <position position="1"/>
    </location>
</feature>
<dbReference type="Proteomes" id="UP000839735">
    <property type="component" value="Unassembled WGS sequence"/>
</dbReference>
<organism evidence="1">
    <name type="scientific">Salmonella diarizonae</name>
    <dbReference type="NCBI Taxonomy" id="59204"/>
    <lineage>
        <taxon>Bacteria</taxon>
        <taxon>Pseudomonadati</taxon>
        <taxon>Pseudomonadota</taxon>
        <taxon>Gammaproteobacteria</taxon>
        <taxon>Enterobacterales</taxon>
        <taxon>Enterobacteriaceae</taxon>
        <taxon>Salmonella</taxon>
    </lineage>
</organism>
<dbReference type="EMBL" id="AAIBIC010000283">
    <property type="protein sequence ID" value="ECC3917939.1"/>
    <property type="molecule type" value="Genomic_DNA"/>
</dbReference>
<sequence length="92" mass="8695">GMSPVVPCDVDVDVDVDDGRLRSSAKAFRSSGDAGNTSVTAATAADGSGGSTCVSPVTLPGASAAGVMVALAVSGGSSVPDDAGMFCPSVCA</sequence>
<dbReference type="AlphaFoldDB" id="A0A5Y1YFQ6"/>
<protein>
    <submittedName>
        <fullName evidence="1">Uncharacterized protein</fullName>
    </submittedName>
</protein>
<name>A0A5Y1YFQ6_SALDZ</name>
<evidence type="ECO:0000313" key="1">
    <source>
        <dbReference type="EMBL" id="ECC3917939.1"/>
    </source>
</evidence>
<comment type="caution">
    <text evidence="1">The sequence shown here is derived from an EMBL/GenBank/DDBJ whole genome shotgun (WGS) entry which is preliminary data.</text>
</comment>
<proteinExistence type="predicted"/>
<accession>A0A5Y1YFQ6</accession>
<gene>
    <name evidence="1" type="ORF">CTQ69_29365</name>
</gene>